<dbReference type="GO" id="GO:0015095">
    <property type="term" value="F:magnesium ion transmembrane transporter activity"/>
    <property type="evidence" value="ECO:0007669"/>
    <property type="project" value="TreeGrafter"/>
</dbReference>
<keyword evidence="9 12" id="KW-0472">Membrane</keyword>
<dbReference type="GO" id="GO:0050897">
    <property type="term" value="F:cobalt ion binding"/>
    <property type="evidence" value="ECO:0007669"/>
    <property type="project" value="TreeGrafter"/>
</dbReference>
<evidence type="ECO:0000256" key="9">
    <source>
        <dbReference type="ARBA" id="ARBA00023136"/>
    </source>
</evidence>
<dbReference type="GO" id="GO:0015087">
    <property type="term" value="F:cobalt ion transmembrane transporter activity"/>
    <property type="evidence" value="ECO:0007669"/>
    <property type="project" value="TreeGrafter"/>
</dbReference>
<sequence>MSKSPKKNKANKSDNVLQTTSSYTYSIESYSKNEYKKVEDIVFDYKSTSVQWLNIYGLNFDNDFKKIIIQNGLDEFLINLLSDDDHRNKVIELDNCLFMSIKAIHYKNEEFLSEQMMFVCGPNFLWSIQEIKGDYFGHIRERISDNKGVVRKKNADYLLYLVIEAIIDNYFETYEVLFEKIQHLKDLSNVKPSPEFAVKLENNKQDLFILKKAISSLRDAINRFDKIQLENFETNYFSELKEQANFMIDDIDFDLQQLESSINLMFNIQSHRLNEVMKTLTVLSVIFIPLTFMAGIYGMNFKNMPELNTANGYYILLGIMAVMVISIIFYFKKKGWFD</sequence>
<dbReference type="OrthoDB" id="9803416at2"/>
<evidence type="ECO:0000313" key="14">
    <source>
        <dbReference type="Proteomes" id="UP000249248"/>
    </source>
</evidence>
<dbReference type="InterPro" id="IPR002523">
    <property type="entry name" value="MgTranspt_CorA/ZnTranspt_ZntB"/>
</dbReference>
<dbReference type="Gene3D" id="3.30.460.20">
    <property type="entry name" value="CorA soluble domain-like"/>
    <property type="match status" value="1"/>
</dbReference>
<evidence type="ECO:0000256" key="10">
    <source>
        <dbReference type="ARBA" id="ARBA00034269"/>
    </source>
</evidence>
<evidence type="ECO:0000256" key="1">
    <source>
        <dbReference type="ARBA" id="ARBA00004651"/>
    </source>
</evidence>
<dbReference type="InterPro" id="IPR045861">
    <property type="entry name" value="CorA_cytoplasmic_dom"/>
</dbReference>
<comment type="similarity">
    <text evidence="2">Belongs to the CorA metal ion transporter (MIT) (TC 1.A.35) family.</text>
</comment>
<dbReference type="InterPro" id="IPR045863">
    <property type="entry name" value="CorA_TM1_TM2"/>
</dbReference>
<dbReference type="GO" id="GO:0000287">
    <property type="term" value="F:magnesium ion binding"/>
    <property type="evidence" value="ECO:0007669"/>
    <property type="project" value="TreeGrafter"/>
</dbReference>
<dbReference type="CDD" id="cd12828">
    <property type="entry name" value="TmCorA-like_1"/>
    <property type="match status" value="1"/>
</dbReference>
<evidence type="ECO:0000256" key="8">
    <source>
        <dbReference type="ARBA" id="ARBA00023065"/>
    </source>
</evidence>
<dbReference type="GO" id="GO:0005886">
    <property type="term" value="C:plasma membrane"/>
    <property type="evidence" value="ECO:0007669"/>
    <property type="project" value="UniProtKB-SubCell"/>
</dbReference>
<protein>
    <submittedName>
        <fullName evidence="13">Magnesium and cobalt transport protein CorA</fullName>
    </submittedName>
</protein>
<dbReference type="Gene3D" id="1.20.58.340">
    <property type="entry name" value="Magnesium transport protein CorA, transmembrane region"/>
    <property type="match status" value="2"/>
</dbReference>
<dbReference type="SUPFAM" id="SSF143865">
    <property type="entry name" value="CorA soluble domain-like"/>
    <property type="match status" value="1"/>
</dbReference>
<evidence type="ECO:0000313" key="13">
    <source>
        <dbReference type="EMBL" id="PZE17817.1"/>
    </source>
</evidence>
<keyword evidence="6" id="KW-0460">Magnesium</keyword>
<accession>A0A2W1N0P1</accession>
<feature type="transmembrane region" description="Helical" evidence="12">
    <location>
        <begin position="280"/>
        <end position="300"/>
    </location>
</feature>
<evidence type="ECO:0000256" key="3">
    <source>
        <dbReference type="ARBA" id="ARBA00022448"/>
    </source>
</evidence>
<comment type="catalytic activity">
    <reaction evidence="10">
        <text>Mg(2+)(in) = Mg(2+)(out)</text>
        <dbReference type="Rhea" id="RHEA:29827"/>
        <dbReference type="ChEBI" id="CHEBI:18420"/>
    </reaction>
</comment>
<organism evidence="13 14">
    <name type="scientific">Putridiphycobacter roseus</name>
    <dbReference type="NCBI Taxonomy" id="2219161"/>
    <lineage>
        <taxon>Bacteria</taxon>
        <taxon>Pseudomonadati</taxon>
        <taxon>Bacteroidota</taxon>
        <taxon>Flavobacteriia</taxon>
        <taxon>Flavobacteriales</taxon>
        <taxon>Crocinitomicaceae</taxon>
        <taxon>Putridiphycobacter</taxon>
    </lineage>
</organism>
<evidence type="ECO:0000256" key="12">
    <source>
        <dbReference type="SAM" id="Phobius"/>
    </source>
</evidence>
<evidence type="ECO:0000256" key="7">
    <source>
        <dbReference type="ARBA" id="ARBA00022989"/>
    </source>
</evidence>
<keyword evidence="14" id="KW-1185">Reference proteome</keyword>
<evidence type="ECO:0000256" key="11">
    <source>
        <dbReference type="ARBA" id="ARBA00045497"/>
    </source>
</evidence>
<evidence type="ECO:0000256" key="5">
    <source>
        <dbReference type="ARBA" id="ARBA00022692"/>
    </source>
</evidence>
<gene>
    <name evidence="13" type="ORF">DNU06_04140</name>
</gene>
<reference evidence="13 14" key="1">
    <citation type="submission" date="2018-06" db="EMBL/GenBank/DDBJ databases">
        <title>The draft genome sequence of Crocinitomix sp. SM1701.</title>
        <authorList>
            <person name="Zhang X."/>
        </authorList>
    </citation>
    <scope>NUCLEOTIDE SEQUENCE [LARGE SCALE GENOMIC DNA]</scope>
    <source>
        <strain evidence="13 14">SM1701</strain>
    </source>
</reference>
<feature type="transmembrane region" description="Helical" evidence="12">
    <location>
        <begin position="312"/>
        <end position="331"/>
    </location>
</feature>
<dbReference type="PANTHER" id="PTHR46494:SF1">
    <property type="entry name" value="CORA FAMILY METAL ION TRANSPORTER (EUROFUNG)"/>
    <property type="match status" value="1"/>
</dbReference>
<evidence type="ECO:0000256" key="2">
    <source>
        <dbReference type="ARBA" id="ARBA00009765"/>
    </source>
</evidence>
<dbReference type="PANTHER" id="PTHR46494">
    <property type="entry name" value="CORA FAMILY METAL ION TRANSPORTER (EUROFUNG)"/>
    <property type="match status" value="1"/>
</dbReference>
<keyword evidence="3" id="KW-0813">Transport</keyword>
<keyword evidence="4" id="KW-1003">Cell membrane</keyword>
<proteinExistence type="inferred from homology"/>
<keyword evidence="8" id="KW-0406">Ion transport</keyword>
<dbReference type="Pfam" id="PF01544">
    <property type="entry name" value="CorA"/>
    <property type="match status" value="1"/>
</dbReference>
<dbReference type="RefSeq" id="WP_111061968.1">
    <property type="nucleotide sequence ID" value="NZ_JBHUCU010000002.1"/>
</dbReference>
<evidence type="ECO:0000256" key="4">
    <source>
        <dbReference type="ARBA" id="ARBA00022475"/>
    </source>
</evidence>
<name>A0A2W1N0P1_9FLAO</name>
<dbReference type="SUPFAM" id="SSF144083">
    <property type="entry name" value="Magnesium transport protein CorA, transmembrane region"/>
    <property type="match status" value="1"/>
</dbReference>
<comment type="subcellular location">
    <subcellularLocation>
        <location evidence="1">Cell membrane</location>
        <topology evidence="1">Multi-pass membrane protein</topology>
    </subcellularLocation>
</comment>
<comment type="function">
    <text evidence="11">Mediates influx of magnesium ions. Alternates between open and closed states. Activated by low cytoplasmic Mg(2+) levels. Inactive when cytoplasmic Mg(2+) levels are high.</text>
</comment>
<dbReference type="FunFam" id="1.20.58.340:FF:000004">
    <property type="entry name" value="Magnesium transport protein CorA"/>
    <property type="match status" value="1"/>
</dbReference>
<comment type="caution">
    <text evidence="13">The sequence shown here is derived from an EMBL/GenBank/DDBJ whole genome shotgun (WGS) entry which is preliminary data.</text>
</comment>
<dbReference type="Proteomes" id="UP000249248">
    <property type="component" value="Unassembled WGS sequence"/>
</dbReference>
<keyword evidence="7 12" id="KW-1133">Transmembrane helix</keyword>
<evidence type="ECO:0000256" key="6">
    <source>
        <dbReference type="ARBA" id="ARBA00022842"/>
    </source>
</evidence>
<dbReference type="EMBL" id="QKSB01000002">
    <property type="protein sequence ID" value="PZE17817.1"/>
    <property type="molecule type" value="Genomic_DNA"/>
</dbReference>
<dbReference type="AlphaFoldDB" id="A0A2W1N0P1"/>
<keyword evidence="5 12" id="KW-0812">Transmembrane</keyword>